<evidence type="ECO:0000256" key="3">
    <source>
        <dbReference type="ARBA" id="ARBA00022692"/>
    </source>
</evidence>
<keyword evidence="3 11" id="KW-0812">Transmembrane</keyword>
<dbReference type="eggNOG" id="KOG0474">
    <property type="taxonomic scope" value="Eukaryota"/>
</dbReference>
<reference evidence="14 15" key="1">
    <citation type="journal article" date="2008" name="Nature">
        <title>The Trichoplax genome and the nature of placozoans.</title>
        <authorList>
            <person name="Srivastava M."/>
            <person name="Begovic E."/>
            <person name="Chapman J."/>
            <person name="Putnam N.H."/>
            <person name="Hellsten U."/>
            <person name="Kawashima T."/>
            <person name="Kuo A."/>
            <person name="Mitros T."/>
            <person name="Salamov A."/>
            <person name="Carpenter M.L."/>
            <person name="Signorovitch A.Y."/>
            <person name="Moreno M.A."/>
            <person name="Kamm K."/>
            <person name="Grimwood J."/>
            <person name="Schmutz J."/>
            <person name="Shapiro H."/>
            <person name="Grigoriev I.V."/>
            <person name="Buss L.W."/>
            <person name="Schierwater B."/>
            <person name="Dellaporta S.L."/>
            <person name="Rokhsar D.S."/>
        </authorList>
    </citation>
    <scope>NUCLEOTIDE SEQUENCE [LARGE SCALE GENOMIC DNA]</scope>
    <source>
        <strain evidence="14 15">Grell-BS-1999</strain>
    </source>
</reference>
<keyword evidence="9 11" id="KW-0868">Chloride</keyword>
<evidence type="ECO:0000256" key="2">
    <source>
        <dbReference type="ARBA" id="ARBA00022448"/>
    </source>
</evidence>
<dbReference type="Pfam" id="PF00571">
    <property type="entry name" value="CBS"/>
    <property type="match status" value="1"/>
</dbReference>
<keyword evidence="2 11" id="KW-0813">Transport</keyword>
<feature type="transmembrane region" description="Helical" evidence="11">
    <location>
        <begin position="338"/>
        <end position="363"/>
    </location>
</feature>
<evidence type="ECO:0000259" key="13">
    <source>
        <dbReference type="PROSITE" id="PS51371"/>
    </source>
</evidence>
<dbReference type="Gene3D" id="1.10.3080.10">
    <property type="entry name" value="Clc chloride channel"/>
    <property type="match status" value="1"/>
</dbReference>
<feature type="transmembrane region" description="Helical" evidence="11">
    <location>
        <begin position="588"/>
        <end position="605"/>
    </location>
</feature>
<dbReference type="GO" id="GO:0022857">
    <property type="term" value="F:transmembrane transporter activity"/>
    <property type="evidence" value="ECO:0000318"/>
    <property type="project" value="GO_Central"/>
</dbReference>
<evidence type="ECO:0000256" key="4">
    <source>
        <dbReference type="ARBA" id="ARBA00022737"/>
    </source>
</evidence>
<dbReference type="InterPro" id="IPR051280">
    <property type="entry name" value="Cl-channel/antiporter"/>
</dbReference>
<dbReference type="PRINTS" id="PR00762">
    <property type="entry name" value="CLCHANNEL"/>
</dbReference>
<evidence type="ECO:0000256" key="9">
    <source>
        <dbReference type="ARBA" id="ARBA00023214"/>
    </source>
</evidence>
<dbReference type="Proteomes" id="UP000009022">
    <property type="component" value="Unassembled WGS sequence"/>
</dbReference>
<evidence type="ECO:0000256" key="11">
    <source>
        <dbReference type="RuleBase" id="RU361221"/>
    </source>
</evidence>
<dbReference type="CTD" id="6752330"/>
<comment type="similarity">
    <text evidence="11">Belongs to the chloride channel (TC 2.A.49) family.</text>
</comment>
<comment type="subcellular location">
    <subcellularLocation>
        <location evidence="1 11">Membrane</location>
        <topology evidence="1 11">Multi-pass membrane protein</topology>
    </subcellularLocation>
</comment>
<feature type="transmembrane region" description="Helical" evidence="11">
    <location>
        <begin position="251"/>
        <end position="275"/>
    </location>
</feature>
<dbReference type="Gene3D" id="3.10.580.10">
    <property type="entry name" value="CBS-domain"/>
    <property type="match status" value="1"/>
</dbReference>
<gene>
    <name evidence="14" type="ORF">TRIADDRAFT_54756</name>
</gene>
<name>B3RSW9_TRIAD</name>
<keyword evidence="7 10" id="KW-0129">CBS domain</keyword>
<evidence type="ECO:0000256" key="1">
    <source>
        <dbReference type="ARBA" id="ARBA00004141"/>
    </source>
</evidence>
<dbReference type="OMA" id="RKDLMGH"/>
<proteinExistence type="inferred from homology"/>
<dbReference type="SUPFAM" id="SSF54631">
    <property type="entry name" value="CBS-domain pair"/>
    <property type="match status" value="1"/>
</dbReference>
<evidence type="ECO:0000256" key="12">
    <source>
        <dbReference type="SAM" id="MobiDB-lite"/>
    </source>
</evidence>
<dbReference type="InterPro" id="IPR001807">
    <property type="entry name" value="ClC"/>
</dbReference>
<dbReference type="OrthoDB" id="428525at2759"/>
<dbReference type="EMBL" id="DS985243">
    <property type="protein sequence ID" value="EDV27121.1"/>
    <property type="molecule type" value="Genomic_DNA"/>
</dbReference>
<evidence type="ECO:0000313" key="14">
    <source>
        <dbReference type="EMBL" id="EDV27121.1"/>
    </source>
</evidence>
<protein>
    <recommendedName>
        <fullName evidence="11">Chloride channel protein</fullName>
    </recommendedName>
</protein>
<keyword evidence="8 11" id="KW-0472">Membrane</keyword>
<dbReference type="PANTHER" id="PTHR11689:SF89">
    <property type="entry name" value="CHLORIDE CHANNEL PROTEIN"/>
    <property type="match status" value="1"/>
</dbReference>
<evidence type="ECO:0000256" key="8">
    <source>
        <dbReference type="ARBA" id="ARBA00023136"/>
    </source>
</evidence>
<comment type="caution">
    <text evidence="11">Lacks conserved residue(s) required for the propagation of feature annotation.</text>
</comment>
<feature type="transmembrane region" description="Helical" evidence="11">
    <location>
        <begin position="547"/>
        <end position="568"/>
    </location>
</feature>
<feature type="transmembrane region" description="Helical" evidence="11">
    <location>
        <begin position="94"/>
        <end position="115"/>
    </location>
</feature>
<feature type="region of interest" description="Disordered" evidence="12">
    <location>
        <begin position="855"/>
        <end position="884"/>
    </location>
</feature>
<accession>B3RSW9</accession>
<dbReference type="PROSITE" id="PS51371">
    <property type="entry name" value="CBS"/>
    <property type="match status" value="1"/>
</dbReference>
<dbReference type="InParanoid" id="B3RSW9"/>
<evidence type="ECO:0000256" key="6">
    <source>
        <dbReference type="ARBA" id="ARBA00023065"/>
    </source>
</evidence>
<organism evidence="14 15">
    <name type="scientific">Trichoplax adhaerens</name>
    <name type="common">Trichoplax reptans</name>
    <dbReference type="NCBI Taxonomy" id="10228"/>
    <lineage>
        <taxon>Eukaryota</taxon>
        <taxon>Metazoa</taxon>
        <taxon>Placozoa</taxon>
        <taxon>Uniplacotomia</taxon>
        <taxon>Trichoplacea</taxon>
        <taxon>Trichoplacidae</taxon>
        <taxon>Trichoplax</taxon>
    </lineage>
</organism>
<dbReference type="GeneID" id="6752330"/>
<keyword evidence="6 11" id="KW-0406">Ion transport</keyword>
<dbReference type="GO" id="GO:0005254">
    <property type="term" value="F:chloride channel activity"/>
    <property type="evidence" value="ECO:0007669"/>
    <property type="project" value="UniProtKB-UniRule"/>
</dbReference>
<feature type="domain" description="CBS" evidence="13">
    <location>
        <begin position="766"/>
        <end position="822"/>
    </location>
</feature>
<dbReference type="KEGG" id="tad:TRIADDRAFT_54756"/>
<dbReference type="InterPro" id="IPR046342">
    <property type="entry name" value="CBS_dom_sf"/>
</dbReference>
<evidence type="ECO:0000256" key="5">
    <source>
        <dbReference type="ARBA" id="ARBA00022989"/>
    </source>
</evidence>
<dbReference type="AlphaFoldDB" id="B3RSW9"/>
<feature type="compositionally biased region" description="Polar residues" evidence="12">
    <location>
        <begin position="871"/>
        <end position="884"/>
    </location>
</feature>
<keyword evidence="5 11" id="KW-1133">Transmembrane helix</keyword>
<dbReference type="GO" id="GO:0016020">
    <property type="term" value="C:membrane"/>
    <property type="evidence" value="ECO:0007669"/>
    <property type="project" value="UniProtKB-SubCell"/>
</dbReference>
<keyword evidence="4" id="KW-0677">Repeat</keyword>
<dbReference type="SUPFAM" id="SSF81340">
    <property type="entry name" value="Clc chloride channel"/>
    <property type="match status" value="1"/>
</dbReference>
<evidence type="ECO:0000313" key="15">
    <source>
        <dbReference type="Proteomes" id="UP000009022"/>
    </source>
</evidence>
<evidence type="ECO:0000256" key="10">
    <source>
        <dbReference type="PROSITE-ProRule" id="PRU00703"/>
    </source>
</evidence>
<dbReference type="SMART" id="SM00116">
    <property type="entry name" value="CBS"/>
    <property type="match status" value="2"/>
</dbReference>
<sequence>MNRILRRRKKLRAYIPAEVEDADEDDEILPDDFAELTFFQTGREFESTYTSHSYTKKEQEKLSEYESFDYLSPQSDSYQDWLRTASVQVEWDRWLMMGLIGFAVGVVGWLLHQFIDLISETKFSVAGRMIVEGNFGVAWIFTIGYSMLFVLVSASLVVFFRPSAGGSGMPELIGFLNGSRIRKVFSFKTMIIKFLSCVCAVGSGLPIGPEGPMIHLGGLVGAGLSQLKSDTFKIKLPILEKFRNPKDRRDFINAGVGAGVSAAFGSPVGGLLFAMEEVASFWSIKQSWMTFFCCMVSTATTDLFNSAFDGFKYAGEFGAFKEDKYIIFQVKRGISINLVAFIPSIILGIIGGILGAFFTFLNVKIRRYRSSVMKRIKNKRWKTACKIAEPVLIMAIMATISVFLPAAFPCTPFRCRLDTDTSSPQCLTDRRHPLHLEPNVQLYTCEAGVNINYNDTTVFYNRSYSQVATLMFVTGEEAIKHLLSRNTHLEFDFGPLIAILVIYFLLSCWSSGTSVASGLVVPMLLIGSLYGRIVGRIMVHMFGIHRAGYWTWIDPGAFALIGSASFFAGVSRLTMSLTVIMMEITNDVQFLLCIMTAVIIAKWVGDTITHSLYHALMEMKCIPFLNWEPVILHNKKDNVSIELFTAGQIMAKNPLILRSRERVADIAKLLLNCQHCGFPIVKEVEGTEIVCGIIKRPELNLIMLQEDLFESNEASPVDVPVLDYQQFIEAPKHLEKPNEGPVKEALEKYCHDEKYNDLYIDLAHYYGQSPICVPESYSLYRVYALFRTLGLRHLIVTDTSNRISGIITRKDLMGHSLEERLEPFVKDALKSEMKVTGDITQELDNNNIRDTTQELKDNASGTTQELKDNAGDTTQELGDNAGDS</sequence>
<keyword evidence="15" id="KW-1185">Reference proteome</keyword>
<dbReference type="PhylomeDB" id="B3RSW9"/>
<dbReference type="CDD" id="cd04591">
    <property type="entry name" value="CBS_pair_voltage-gated_CLC_euk_bac"/>
    <property type="match status" value="1"/>
</dbReference>
<dbReference type="InterPro" id="IPR014743">
    <property type="entry name" value="Cl-channel_core"/>
</dbReference>
<dbReference type="InterPro" id="IPR000644">
    <property type="entry name" value="CBS_dom"/>
</dbReference>
<dbReference type="HOGENOM" id="CLU_003181_4_1_1"/>
<evidence type="ECO:0000256" key="7">
    <source>
        <dbReference type="ARBA" id="ARBA00023122"/>
    </source>
</evidence>
<feature type="transmembrane region" description="Helical" evidence="11">
    <location>
        <begin position="384"/>
        <end position="408"/>
    </location>
</feature>
<dbReference type="PANTHER" id="PTHR11689">
    <property type="entry name" value="CHLORIDE CHANNEL PROTEIN CLC FAMILY MEMBER"/>
    <property type="match status" value="1"/>
</dbReference>
<feature type="transmembrane region" description="Helical" evidence="11">
    <location>
        <begin position="493"/>
        <end position="526"/>
    </location>
</feature>
<dbReference type="RefSeq" id="XP_002111117.1">
    <property type="nucleotide sequence ID" value="XM_002111081.1"/>
</dbReference>
<feature type="transmembrane region" description="Helical" evidence="11">
    <location>
        <begin position="135"/>
        <end position="160"/>
    </location>
</feature>
<dbReference type="Pfam" id="PF00654">
    <property type="entry name" value="Voltage_CLC"/>
    <property type="match status" value="1"/>
</dbReference>